<dbReference type="EMBL" id="JFFR01000002">
    <property type="protein sequence ID" value="KDN30455.1"/>
    <property type="molecule type" value="Genomic_DNA"/>
</dbReference>
<dbReference type="AlphaFoldDB" id="A0A066UTM9"/>
<dbReference type="RefSeq" id="WP_032549512.1">
    <property type="nucleotide sequence ID" value="NZ_JBEEAX010000002.1"/>
</dbReference>
<reference evidence="1 4" key="2">
    <citation type="submission" date="2019-09" db="EMBL/GenBank/DDBJ databases">
        <title>Vibrio Fortis S7-72.</title>
        <authorList>
            <person name="Das S.K."/>
        </authorList>
    </citation>
    <scope>NUCLEOTIDE SEQUENCE [LARGE SCALE GENOMIC DNA]</scope>
    <source>
        <strain evidence="1 4">S7-72</strain>
    </source>
</reference>
<accession>A0A066UTM9</accession>
<dbReference type="Proteomes" id="UP000326687">
    <property type="component" value="Unassembled WGS sequence"/>
</dbReference>
<dbReference type="EMBL" id="VXDD01000001">
    <property type="protein sequence ID" value="KAB0304101.1"/>
    <property type="molecule type" value="Genomic_DNA"/>
</dbReference>
<proteinExistence type="predicted"/>
<organism evidence="2 3">
    <name type="scientific">Vibrio fortis</name>
    <dbReference type="NCBI Taxonomy" id="212667"/>
    <lineage>
        <taxon>Bacteria</taxon>
        <taxon>Pseudomonadati</taxon>
        <taxon>Pseudomonadota</taxon>
        <taxon>Gammaproteobacteria</taxon>
        <taxon>Vibrionales</taxon>
        <taxon>Vibrionaceae</taxon>
        <taxon>Vibrio</taxon>
    </lineage>
</organism>
<evidence type="ECO:0000313" key="3">
    <source>
        <dbReference type="Proteomes" id="UP000027219"/>
    </source>
</evidence>
<keyword evidence="3" id="KW-1185">Reference proteome</keyword>
<evidence type="ECO:0000313" key="4">
    <source>
        <dbReference type="Proteomes" id="UP000326687"/>
    </source>
</evidence>
<protein>
    <submittedName>
        <fullName evidence="2">Uncharacterized protein</fullName>
    </submittedName>
</protein>
<evidence type="ECO:0000313" key="2">
    <source>
        <dbReference type="EMBL" id="KDN30455.1"/>
    </source>
</evidence>
<dbReference type="OrthoDB" id="5891311at2"/>
<dbReference type="Proteomes" id="UP000027219">
    <property type="component" value="Unassembled WGS sequence"/>
</dbReference>
<evidence type="ECO:0000313" key="1">
    <source>
        <dbReference type="EMBL" id="KAB0304101.1"/>
    </source>
</evidence>
<sequence length="78" mass="9162">MQYHQALYAFVYADKDGIDKTLVGHFNEKERPLMSSCSEEITKMSYAAIEIAAKRELKIRLVKYQKEHEVDFSRFVES</sequence>
<comment type="caution">
    <text evidence="2">The sequence shown here is derived from an EMBL/GenBank/DDBJ whole genome shotgun (WGS) entry which is preliminary data.</text>
</comment>
<reference evidence="2 3" key="1">
    <citation type="submission" date="2014-02" db="EMBL/GenBank/DDBJ databases">
        <title>Vibrio fortis Dalian14 Genome Sequencing.</title>
        <authorList>
            <person name="Wang Y."/>
            <person name="Song L."/>
            <person name="Liu G."/>
            <person name="Ding J."/>
        </authorList>
    </citation>
    <scope>NUCLEOTIDE SEQUENCE [LARGE SCALE GENOMIC DNA]</scope>
    <source>
        <strain evidence="2 3">Dalian14</strain>
    </source>
</reference>
<gene>
    <name evidence="1" type="ORF">F2Z80_09200</name>
    <name evidence="2" type="ORF">VFDL14_06935</name>
</gene>
<name>A0A066UTM9_9VIBR</name>
<dbReference type="STRING" id="212667.VFDL14_06935"/>